<protein>
    <recommendedName>
        <fullName evidence="5 15">Cytidine deaminase</fullName>
        <ecNumber evidence="4 15">3.5.4.5</ecNumber>
    </recommendedName>
    <alternativeName>
        <fullName evidence="9 15">Cytidine aminohydrolase</fullName>
    </alternativeName>
</protein>
<evidence type="ECO:0000256" key="9">
    <source>
        <dbReference type="ARBA" id="ARBA00032005"/>
    </source>
</evidence>
<feature type="binding site" evidence="14">
    <location>
        <position position="109"/>
    </location>
    <ligand>
        <name>Zn(2+)</name>
        <dbReference type="ChEBI" id="CHEBI:29105"/>
        <note>catalytic</note>
    </ligand>
</feature>
<dbReference type="SUPFAM" id="SSF53927">
    <property type="entry name" value="Cytidine deaminase-like"/>
    <property type="match status" value="1"/>
</dbReference>
<dbReference type="GO" id="GO:0055086">
    <property type="term" value="P:nucleobase-containing small molecule metabolic process"/>
    <property type="evidence" value="ECO:0007669"/>
    <property type="project" value="UniProtKB-ARBA"/>
</dbReference>
<evidence type="ECO:0000256" key="15">
    <source>
        <dbReference type="RuleBase" id="RU364006"/>
    </source>
</evidence>
<sequence>MTGESELTFSDLDEADQDLCRLAREAAAGAYAPYSRFAVGAAILTATSATYAGANLENASYGLTICAEAAALAAANTAGDREIRTVAVVGFPIAGVPGRAPVITPCGRCRQMIAEFAGPAQDVRILCCAADYGRVLATTIGELLPHAFEPQSLPRF</sequence>
<evidence type="ECO:0000256" key="11">
    <source>
        <dbReference type="ARBA" id="ARBA00049558"/>
    </source>
</evidence>
<evidence type="ECO:0000313" key="17">
    <source>
        <dbReference type="EMBL" id="MDQ0317330.1"/>
    </source>
</evidence>
<proteinExistence type="inferred from homology"/>
<keyword evidence="8 14" id="KW-0862">Zinc</keyword>
<dbReference type="CDD" id="cd01283">
    <property type="entry name" value="cytidine_deaminase"/>
    <property type="match status" value="1"/>
</dbReference>
<dbReference type="GO" id="GO:0072527">
    <property type="term" value="P:pyrimidine-containing compound metabolic process"/>
    <property type="evidence" value="ECO:0007669"/>
    <property type="project" value="UniProtKB-ARBA"/>
</dbReference>
<dbReference type="NCBIfam" id="NF004064">
    <property type="entry name" value="PRK05578.1"/>
    <property type="match status" value="1"/>
</dbReference>
<comment type="cofactor">
    <cofactor evidence="1 14 15">
        <name>Zn(2+)</name>
        <dbReference type="ChEBI" id="CHEBI:29105"/>
    </cofactor>
</comment>
<keyword evidence="6 14" id="KW-0479">Metal-binding</keyword>
<evidence type="ECO:0000313" key="18">
    <source>
        <dbReference type="Proteomes" id="UP001229244"/>
    </source>
</evidence>
<reference evidence="17" key="1">
    <citation type="submission" date="2023-07" db="EMBL/GenBank/DDBJ databases">
        <title>Genomic Encyclopedia of Type Strains, Phase IV (KMG-IV): sequencing the most valuable type-strain genomes for metagenomic binning, comparative biology and taxonomic classification.</title>
        <authorList>
            <person name="Goeker M."/>
        </authorList>
    </citation>
    <scope>NUCLEOTIDE SEQUENCE</scope>
    <source>
        <strain evidence="17">DSM 21202</strain>
    </source>
</reference>
<dbReference type="InterPro" id="IPR016193">
    <property type="entry name" value="Cytidine_deaminase-like"/>
</dbReference>
<dbReference type="PROSITE" id="PS00903">
    <property type="entry name" value="CYT_DCMP_DEAMINASES_1"/>
    <property type="match status" value="1"/>
</dbReference>
<comment type="similarity">
    <text evidence="3 15">Belongs to the cytidine and deoxycytidylate deaminase family.</text>
</comment>
<comment type="function">
    <text evidence="2 15">This enzyme scavenges exogenous and endogenous cytidine and 2'-deoxycytidine for UMP synthesis.</text>
</comment>
<feature type="active site" description="Proton donor" evidence="12">
    <location>
        <position position="68"/>
    </location>
</feature>
<evidence type="ECO:0000256" key="5">
    <source>
        <dbReference type="ARBA" id="ARBA00018266"/>
    </source>
</evidence>
<evidence type="ECO:0000256" key="2">
    <source>
        <dbReference type="ARBA" id="ARBA00003949"/>
    </source>
</evidence>
<accession>A0AAE3VSD9</accession>
<evidence type="ECO:0000256" key="12">
    <source>
        <dbReference type="PIRSR" id="PIRSR606262-1"/>
    </source>
</evidence>
<comment type="caution">
    <text evidence="17">The sequence shown here is derived from an EMBL/GenBank/DDBJ whole genome shotgun (WGS) entry which is preliminary data.</text>
</comment>
<evidence type="ECO:0000256" key="3">
    <source>
        <dbReference type="ARBA" id="ARBA00006576"/>
    </source>
</evidence>
<dbReference type="GO" id="GO:0004126">
    <property type="term" value="F:cytidine deaminase activity"/>
    <property type="evidence" value="ECO:0007669"/>
    <property type="project" value="UniProtKB-UniRule"/>
</dbReference>
<dbReference type="RefSeq" id="WP_306887248.1">
    <property type="nucleotide sequence ID" value="NZ_JAUSUL010000005.1"/>
</dbReference>
<evidence type="ECO:0000256" key="6">
    <source>
        <dbReference type="ARBA" id="ARBA00022723"/>
    </source>
</evidence>
<dbReference type="GO" id="GO:0008270">
    <property type="term" value="F:zinc ion binding"/>
    <property type="evidence" value="ECO:0007669"/>
    <property type="project" value="UniProtKB-UniRule"/>
</dbReference>
<dbReference type="Gene3D" id="3.40.140.10">
    <property type="entry name" value="Cytidine Deaminase, domain 2"/>
    <property type="match status" value="1"/>
</dbReference>
<dbReference type="InterPro" id="IPR050202">
    <property type="entry name" value="Cyt/Deoxycyt_deaminase"/>
</dbReference>
<feature type="binding site" evidence="14">
    <location>
        <position position="106"/>
    </location>
    <ligand>
        <name>Zn(2+)</name>
        <dbReference type="ChEBI" id="CHEBI:29105"/>
        <note>catalytic</note>
    </ligand>
</feature>
<feature type="domain" description="CMP/dCMP-type deaminase" evidence="16">
    <location>
        <begin position="14"/>
        <end position="151"/>
    </location>
</feature>
<dbReference type="PANTHER" id="PTHR11644:SF2">
    <property type="entry name" value="CYTIDINE DEAMINASE"/>
    <property type="match status" value="1"/>
</dbReference>
<evidence type="ECO:0000256" key="4">
    <source>
        <dbReference type="ARBA" id="ARBA00012783"/>
    </source>
</evidence>
<gene>
    <name evidence="17" type="ORF">J2S73_003814</name>
</gene>
<evidence type="ECO:0000256" key="13">
    <source>
        <dbReference type="PIRSR" id="PIRSR606262-2"/>
    </source>
</evidence>
<evidence type="ECO:0000256" key="7">
    <source>
        <dbReference type="ARBA" id="ARBA00022801"/>
    </source>
</evidence>
<dbReference type="AlphaFoldDB" id="A0AAE3VSD9"/>
<dbReference type="GO" id="GO:0005829">
    <property type="term" value="C:cytosol"/>
    <property type="evidence" value="ECO:0007669"/>
    <property type="project" value="TreeGrafter"/>
</dbReference>
<dbReference type="PROSITE" id="PS51747">
    <property type="entry name" value="CYT_DCMP_DEAMINASES_2"/>
    <property type="match status" value="1"/>
</dbReference>
<comment type="catalytic activity">
    <reaction evidence="11 15">
        <text>cytidine + H2O + H(+) = uridine + NH4(+)</text>
        <dbReference type="Rhea" id="RHEA:16069"/>
        <dbReference type="ChEBI" id="CHEBI:15377"/>
        <dbReference type="ChEBI" id="CHEBI:15378"/>
        <dbReference type="ChEBI" id="CHEBI:16704"/>
        <dbReference type="ChEBI" id="CHEBI:17562"/>
        <dbReference type="ChEBI" id="CHEBI:28938"/>
        <dbReference type="EC" id="3.5.4.5"/>
    </reaction>
</comment>
<dbReference type="GO" id="GO:0042802">
    <property type="term" value="F:identical protein binding"/>
    <property type="evidence" value="ECO:0007669"/>
    <property type="project" value="UniProtKB-ARBA"/>
</dbReference>
<dbReference type="EMBL" id="JAUSUL010000005">
    <property type="protein sequence ID" value="MDQ0317330.1"/>
    <property type="molecule type" value="Genomic_DNA"/>
</dbReference>
<name>A0AAE3VSD9_9HYPH</name>
<feature type="binding site" evidence="13">
    <location>
        <begin position="55"/>
        <end position="61"/>
    </location>
    <ligand>
        <name>substrate</name>
    </ligand>
</feature>
<dbReference type="EC" id="3.5.4.5" evidence="4 15"/>
<keyword evidence="18" id="KW-1185">Reference proteome</keyword>
<evidence type="ECO:0000256" key="10">
    <source>
        <dbReference type="ARBA" id="ARBA00049252"/>
    </source>
</evidence>
<keyword evidence="7 15" id="KW-0378">Hydrolase</keyword>
<comment type="catalytic activity">
    <reaction evidence="10 15">
        <text>2'-deoxycytidine + H2O + H(+) = 2'-deoxyuridine + NH4(+)</text>
        <dbReference type="Rhea" id="RHEA:13433"/>
        <dbReference type="ChEBI" id="CHEBI:15377"/>
        <dbReference type="ChEBI" id="CHEBI:15378"/>
        <dbReference type="ChEBI" id="CHEBI:15698"/>
        <dbReference type="ChEBI" id="CHEBI:16450"/>
        <dbReference type="ChEBI" id="CHEBI:28938"/>
        <dbReference type="EC" id="3.5.4.5"/>
    </reaction>
</comment>
<dbReference type="InterPro" id="IPR016192">
    <property type="entry name" value="APOBEC/CMP_deaminase_Zn-bd"/>
</dbReference>
<dbReference type="NCBIfam" id="TIGR01354">
    <property type="entry name" value="cyt_deam_tetra"/>
    <property type="match status" value="1"/>
</dbReference>
<dbReference type="InterPro" id="IPR006262">
    <property type="entry name" value="Cyt_deam_tetra"/>
</dbReference>
<dbReference type="Proteomes" id="UP001229244">
    <property type="component" value="Unassembled WGS sequence"/>
</dbReference>
<evidence type="ECO:0000256" key="1">
    <source>
        <dbReference type="ARBA" id="ARBA00001947"/>
    </source>
</evidence>
<evidence type="ECO:0000259" key="16">
    <source>
        <dbReference type="PROSITE" id="PS51747"/>
    </source>
</evidence>
<dbReference type="Pfam" id="PF00383">
    <property type="entry name" value="dCMP_cyt_deam_1"/>
    <property type="match status" value="1"/>
</dbReference>
<dbReference type="FunFam" id="3.40.140.10:FF:000008">
    <property type="entry name" value="Cytidine deaminase"/>
    <property type="match status" value="1"/>
</dbReference>
<evidence type="ECO:0000256" key="8">
    <source>
        <dbReference type="ARBA" id="ARBA00022833"/>
    </source>
</evidence>
<evidence type="ECO:0000256" key="14">
    <source>
        <dbReference type="PIRSR" id="PIRSR606262-3"/>
    </source>
</evidence>
<dbReference type="InterPro" id="IPR002125">
    <property type="entry name" value="CMP_dCMP_dom"/>
</dbReference>
<organism evidence="17 18">
    <name type="scientific">Amorphus orientalis</name>
    <dbReference type="NCBI Taxonomy" id="649198"/>
    <lineage>
        <taxon>Bacteria</taxon>
        <taxon>Pseudomonadati</taxon>
        <taxon>Pseudomonadota</taxon>
        <taxon>Alphaproteobacteria</taxon>
        <taxon>Hyphomicrobiales</taxon>
        <taxon>Amorphaceae</taxon>
        <taxon>Amorphus</taxon>
    </lineage>
</organism>
<feature type="binding site" evidence="14">
    <location>
        <position position="66"/>
    </location>
    <ligand>
        <name>Zn(2+)</name>
        <dbReference type="ChEBI" id="CHEBI:29105"/>
        <note>catalytic</note>
    </ligand>
</feature>
<dbReference type="PANTHER" id="PTHR11644">
    <property type="entry name" value="CYTIDINE DEAMINASE"/>
    <property type="match status" value="1"/>
</dbReference>